<name>A0A6M3TAS2_9CAUD</name>
<dbReference type="EMBL" id="MT310865">
    <property type="protein sequence ID" value="QJD50884.1"/>
    <property type="molecule type" value="Genomic_DNA"/>
</dbReference>
<dbReference type="KEGG" id="vg:65125658"/>
<sequence length="55" mass="6215">MIKFVSGLKPGDVTGFGTVVASQRGLDGRTYTLVLSEGREVQLNRFRLVRTRREF</sequence>
<dbReference type="RefSeq" id="YP_010107535.1">
    <property type="nucleotide sequence ID" value="NC_055842.1"/>
</dbReference>
<gene>
    <name evidence="1" type="primary">156</name>
    <name evidence="1" type="ORF">SEA_BMOC_156</name>
</gene>
<dbReference type="GeneID" id="65125658"/>
<dbReference type="Proteomes" id="UP000502409">
    <property type="component" value="Genome"/>
</dbReference>
<evidence type="ECO:0000313" key="2">
    <source>
        <dbReference type="Proteomes" id="UP000502409"/>
    </source>
</evidence>
<organism evidence="1 2">
    <name type="scientific">Streptomyces phage Bmoc</name>
    <dbReference type="NCBI Taxonomy" id="2725629"/>
    <lineage>
        <taxon>Viruses</taxon>
        <taxon>Duplodnaviria</taxon>
        <taxon>Heunggongvirae</taxon>
        <taxon>Uroviricota</taxon>
        <taxon>Caudoviricetes</taxon>
        <taxon>Stanwilliamsviridae</taxon>
        <taxon>Boydwoodruffvirinae</taxon>
        <taxon>Samistivirus</taxon>
        <taxon>Samistivirus bmoc</taxon>
    </lineage>
</organism>
<evidence type="ECO:0000313" key="1">
    <source>
        <dbReference type="EMBL" id="QJD50884.1"/>
    </source>
</evidence>
<keyword evidence="2" id="KW-1185">Reference proteome</keyword>
<proteinExistence type="predicted"/>
<accession>A0A6M3TAS2</accession>
<protein>
    <submittedName>
        <fullName evidence="1">Uncharacterized protein</fullName>
    </submittedName>
</protein>
<reference evidence="1 2" key="1">
    <citation type="submission" date="2020-04" db="EMBL/GenBank/DDBJ databases">
        <authorList>
            <person name="Angtuaco S.E."/>
            <person name="Chung R.C."/>
            <person name="Hung A.H."/>
            <person name="Eghdamian A."/>
            <person name="Zhu L."/>
            <person name="Shaffer C.D."/>
            <person name="Weston-Hafer K.A."/>
            <person name="Garlena R.A."/>
            <person name="Russell D.A."/>
            <person name="Pope W.H."/>
            <person name="Jacobs-Sera D."/>
            <person name="Hatfull G.F."/>
        </authorList>
    </citation>
    <scope>NUCLEOTIDE SEQUENCE [LARGE SCALE GENOMIC DNA]</scope>
</reference>